<feature type="domain" description="HTH araC/xylS-type" evidence="5">
    <location>
        <begin position="192"/>
        <end position="290"/>
    </location>
</feature>
<dbReference type="PANTHER" id="PTHR43280:SF30">
    <property type="entry name" value="MMSAB OPERON REGULATORY PROTEIN"/>
    <property type="match status" value="1"/>
</dbReference>
<evidence type="ECO:0000313" key="6">
    <source>
        <dbReference type="EMBL" id="UZW74481.1"/>
    </source>
</evidence>
<keyword evidence="2" id="KW-0238">DNA-binding</keyword>
<dbReference type="SUPFAM" id="SSF46689">
    <property type="entry name" value="Homeodomain-like"/>
    <property type="match status" value="2"/>
</dbReference>
<evidence type="ECO:0000259" key="5">
    <source>
        <dbReference type="PROSITE" id="PS01124"/>
    </source>
</evidence>
<dbReference type="InterPro" id="IPR003313">
    <property type="entry name" value="AraC-bd"/>
</dbReference>
<reference evidence="6" key="1">
    <citation type="submission" date="2022-07" db="EMBL/GenBank/DDBJ databases">
        <title>Alkalimarinus sp. nov., isolated from gut of a Alitta virens.</title>
        <authorList>
            <person name="Yang A.I."/>
            <person name="Shin N.-R."/>
        </authorList>
    </citation>
    <scope>NUCLEOTIDE SEQUENCE</scope>
    <source>
        <strain evidence="6">FA028</strain>
    </source>
</reference>
<dbReference type="InterPro" id="IPR009057">
    <property type="entry name" value="Homeodomain-like_sf"/>
</dbReference>
<accession>A0A9E8KJ05</accession>
<evidence type="ECO:0000256" key="2">
    <source>
        <dbReference type="ARBA" id="ARBA00023125"/>
    </source>
</evidence>
<dbReference type="SUPFAM" id="SSF51215">
    <property type="entry name" value="Regulatory protein AraC"/>
    <property type="match status" value="1"/>
</dbReference>
<dbReference type="InterPro" id="IPR018062">
    <property type="entry name" value="HTH_AraC-typ_CS"/>
</dbReference>
<dbReference type="Proteomes" id="UP001164472">
    <property type="component" value="Chromosome"/>
</dbReference>
<evidence type="ECO:0000256" key="4">
    <source>
        <dbReference type="ARBA" id="ARBA00023163"/>
    </source>
</evidence>
<dbReference type="InterPro" id="IPR020449">
    <property type="entry name" value="Tscrpt_reg_AraC-type_HTH"/>
</dbReference>
<dbReference type="Pfam" id="PF02311">
    <property type="entry name" value="AraC_binding"/>
    <property type="match status" value="1"/>
</dbReference>
<dbReference type="EMBL" id="CP101527">
    <property type="protein sequence ID" value="UZW74481.1"/>
    <property type="molecule type" value="Genomic_DNA"/>
</dbReference>
<dbReference type="CDD" id="cd06986">
    <property type="entry name" value="cupin_MmsR-like_N"/>
    <property type="match status" value="1"/>
</dbReference>
<keyword evidence="1" id="KW-0805">Transcription regulation</keyword>
<dbReference type="PROSITE" id="PS00041">
    <property type="entry name" value="HTH_ARAC_FAMILY_1"/>
    <property type="match status" value="1"/>
</dbReference>
<proteinExistence type="predicted"/>
<evidence type="ECO:0000256" key="3">
    <source>
        <dbReference type="ARBA" id="ARBA00023159"/>
    </source>
</evidence>
<name>A0A9E8KJ05_9ALTE</name>
<dbReference type="PRINTS" id="PR00032">
    <property type="entry name" value="HTHARAC"/>
</dbReference>
<keyword evidence="7" id="KW-1185">Reference proteome</keyword>
<evidence type="ECO:0000256" key="1">
    <source>
        <dbReference type="ARBA" id="ARBA00023015"/>
    </source>
</evidence>
<keyword evidence="3" id="KW-0010">Activator</keyword>
<sequence length="293" mass="33928">MSLTSDWPLPVDGIRFFVPDFIVTLFLENVLCKDLYPLRFGYYPNAKGHNMQREQHDDHLLIYCVDGEADLVVEGRHHKVRKGNLVMLPKDSIHSYKANDDNPWTIFWIHFDGELSQAYLDNLNYSFETPIIPLGVLPRLVAGFESLLAISASGFGQKVYIHIANHLKQLMTYIAILIPSVKAGESKSLNLDEIHGVMQHHIHEHLDLESLATKANLSKYYFSKKYKELTGRSPIQHFIHLKMEHACYLLDVSTQHVNEIARELGYDDAYYFSRLFKKVIGMSPMEYKKVRYR</sequence>
<gene>
    <name evidence="6" type="ORF">NNL22_15875</name>
</gene>
<organism evidence="6 7">
    <name type="scientific">Alkalimarinus sediminis</name>
    <dbReference type="NCBI Taxonomy" id="1632866"/>
    <lineage>
        <taxon>Bacteria</taxon>
        <taxon>Pseudomonadati</taxon>
        <taxon>Pseudomonadota</taxon>
        <taxon>Gammaproteobacteria</taxon>
        <taxon>Alteromonadales</taxon>
        <taxon>Alteromonadaceae</taxon>
        <taxon>Alkalimarinus</taxon>
    </lineage>
</organism>
<dbReference type="RefSeq" id="WP_251812575.1">
    <property type="nucleotide sequence ID" value="NZ_CP101527.1"/>
</dbReference>
<dbReference type="KEGG" id="asem:NNL22_15875"/>
<dbReference type="Gene3D" id="2.60.120.10">
    <property type="entry name" value="Jelly Rolls"/>
    <property type="match status" value="1"/>
</dbReference>
<evidence type="ECO:0000313" key="7">
    <source>
        <dbReference type="Proteomes" id="UP001164472"/>
    </source>
</evidence>
<dbReference type="Pfam" id="PF12833">
    <property type="entry name" value="HTH_18"/>
    <property type="match status" value="1"/>
</dbReference>
<dbReference type="AlphaFoldDB" id="A0A9E8KJ05"/>
<dbReference type="PANTHER" id="PTHR43280">
    <property type="entry name" value="ARAC-FAMILY TRANSCRIPTIONAL REGULATOR"/>
    <property type="match status" value="1"/>
</dbReference>
<dbReference type="Gene3D" id="1.10.10.60">
    <property type="entry name" value="Homeodomain-like"/>
    <property type="match status" value="2"/>
</dbReference>
<dbReference type="PROSITE" id="PS01124">
    <property type="entry name" value="HTH_ARAC_FAMILY_2"/>
    <property type="match status" value="1"/>
</dbReference>
<dbReference type="InterPro" id="IPR014710">
    <property type="entry name" value="RmlC-like_jellyroll"/>
</dbReference>
<protein>
    <submittedName>
        <fullName evidence="6">AraC family transcriptional regulator</fullName>
    </submittedName>
</protein>
<dbReference type="SMART" id="SM00342">
    <property type="entry name" value="HTH_ARAC"/>
    <property type="match status" value="1"/>
</dbReference>
<dbReference type="InterPro" id="IPR018060">
    <property type="entry name" value="HTH_AraC"/>
</dbReference>
<dbReference type="GO" id="GO:0043565">
    <property type="term" value="F:sequence-specific DNA binding"/>
    <property type="evidence" value="ECO:0007669"/>
    <property type="project" value="InterPro"/>
</dbReference>
<keyword evidence="4" id="KW-0804">Transcription</keyword>
<dbReference type="InterPro" id="IPR037923">
    <property type="entry name" value="HTH-like"/>
</dbReference>
<dbReference type="GO" id="GO:0003700">
    <property type="term" value="F:DNA-binding transcription factor activity"/>
    <property type="evidence" value="ECO:0007669"/>
    <property type="project" value="InterPro"/>
</dbReference>